<dbReference type="AlphaFoldDB" id="V6LHZ8"/>
<evidence type="ECO:0000313" key="3">
    <source>
        <dbReference type="Proteomes" id="UP000018208"/>
    </source>
</evidence>
<dbReference type="EMBL" id="KI546126">
    <property type="protein sequence ID" value="EST44157.1"/>
    <property type="molecule type" value="Genomic_DNA"/>
</dbReference>
<dbReference type="Proteomes" id="UP000018208">
    <property type="component" value="Unassembled WGS sequence"/>
</dbReference>
<evidence type="ECO:0000313" key="2">
    <source>
        <dbReference type="EMBL" id="KAH0573922.1"/>
    </source>
</evidence>
<accession>V6LHZ8</accession>
<dbReference type="Gene3D" id="1.10.10.60">
    <property type="entry name" value="Homeodomain-like"/>
    <property type="match status" value="1"/>
</dbReference>
<dbReference type="EMBL" id="AUWU02000004">
    <property type="protein sequence ID" value="KAH0573922.1"/>
    <property type="molecule type" value="Genomic_DNA"/>
</dbReference>
<proteinExistence type="predicted"/>
<evidence type="ECO:0000313" key="1">
    <source>
        <dbReference type="EMBL" id="EST44157.1"/>
    </source>
</evidence>
<reference evidence="1 2" key="1">
    <citation type="journal article" date="2014" name="PLoS Genet.">
        <title>The Genome of Spironucleus salmonicida Highlights a Fish Pathogen Adapted to Fluctuating Environments.</title>
        <authorList>
            <person name="Xu F."/>
            <person name="Jerlstrom-Hultqvist J."/>
            <person name="Einarsson E."/>
            <person name="Astvaldsson A."/>
            <person name="Svard S.G."/>
            <person name="Andersson J.O."/>
        </authorList>
    </citation>
    <scope>NUCLEOTIDE SEQUENCE</scope>
    <source>
        <strain evidence="2">ATCC 50377</strain>
    </source>
</reference>
<dbReference type="SUPFAM" id="SSF46689">
    <property type="entry name" value="Homeodomain-like"/>
    <property type="match status" value="1"/>
</dbReference>
<protein>
    <recommendedName>
        <fullName evidence="4">Myb-like DNA-binding domain-containing protein</fullName>
    </recommendedName>
</protein>
<organism evidence="1">
    <name type="scientific">Spironucleus salmonicida</name>
    <dbReference type="NCBI Taxonomy" id="348837"/>
    <lineage>
        <taxon>Eukaryota</taxon>
        <taxon>Metamonada</taxon>
        <taxon>Diplomonadida</taxon>
        <taxon>Hexamitidae</taxon>
        <taxon>Hexamitinae</taxon>
        <taxon>Spironucleus</taxon>
    </lineage>
</organism>
<reference evidence="2" key="2">
    <citation type="submission" date="2020-12" db="EMBL/GenBank/DDBJ databases">
        <title>New Spironucleus salmonicida genome in near-complete chromosomes.</title>
        <authorList>
            <person name="Xu F."/>
            <person name="Kurt Z."/>
            <person name="Jimenez-Gonzalez A."/>
            <person name="Astvaldsson A."/>
            <person name="Andersson J.O."/>
            <person name="Svard S.G."/>
        </authorList>
    </citation>
    <scope>NUCLEOTIDE SEQUENCE</scope>
    <source>
        <strain evidence="2">ATCC 50377</strain>
    </source>
</reference>
<name>V6LHZ8_9EUKA</name>
<sequence>MQRKQIWTFEQIEYLASAFRQVGMNWKMIQSKFFPKYQIGQIRNAYYKFKKEQPDLFQKCTINAGVGLQDIDLNYNVFK</sequence>
<dbReference type="InterPro" id="IPR009057">
    <property type="entry name" value="Homeodomain-like_sf"/>
</dbReference>
<dbReference type="VEuPathDB" id="GiardiaDB:SS50377_23857"/>
<evidence type="ECO:0008006" key="4">
    <source>
        <dbReference type="Google" id="ProtNLM"/>
    </source>
</evidence>
<gene>
    <name evidence="1" type="ORF">SS50377_16061</name>
    <name evidence="2" type="ORF">SS50377_23857</name>
</gene>
<keyword evidence="3" id="KW-1185">Reference proteome</keyword>